<feature type="region of interest" description="Disordered" evidence="1">
    <location>
        <begin position="376"/>
        <end position="403"/>
    </location>
</feature>
<comment type="caution">
    <text evidence="2">The sequence shown here is derived from an EMBL/GenBank/DDBJ whole genome shotgun (WGS) entry which is preliminary data.</text>
</comment>
<gene>
    <name evidence="2" type="ORF">LTR97_010253</name>
</gene>
<feature type="compositionally biased region" description="Basic and acidic residues" evidence="1">
    <location>
        <begin position="90"/>
        <end position="102"/>
    </location>
</feature>
<dbReference type="EMBL" id="JAVRQU010000017">
    <property type="protein sequence ID" value="KAK5693684.1"/>
    <property type="molecule type" value="Genomic_DNA"/>
</dbReference>
<feature type="compositionally biased region" description="Basic residues" evidence="1">
    <location>
        <begin position="1"/>
        <end position="17"/>
    </location>
</feature>
<evidence type="ECO:0000256" key="1">
    <source>
        <dbReference type="SAM" id="MobiDB-lite"/>
    </source>
</evidence>
<evidence type="ECO:0000313" key="2">
    <source>
        <dbReference type="EMBL" id="KAK5693684.1"/>
    </source>
</evidence>
<dbReference type="Proteomes" id="UP001310594">
    <property type="component" value="Unassembled WGS sequence"/>
</dbReference>
<sequence>MAVIKKTHRWALRRSPRVQRTTPFNTTANSGQQSQGTPTRRATLLPTGPSTPVVRRSPRRLTLGGAATTSRSSDANEPAKKLTSRNLSRSRPEQEADGRLDDFDGGSTKPIQPPTSAARRLSGSPTPTVSGAGDDVIMSDPYAGTEEKCFIMSGAVNNTRLHGMLRVEFGNIEFTGKLYYESFCAKILFTPESEAGEEQVGRLFLHIVDKTYKRPSSTRMQRADELLFEQAEGELASLSMALRCLYDQYGAIWPELVKKHERTLSPPNLVYIEELRWEKKWEKKGLGHVAMQILDQMLPRHCGNDSNIVMLLQPDLLQEPRNIEGKSTSEQEKLRKETQKYLMGFYETNEYGVVHREGRLPCYILMAKVLGVGEDVKPVGDDDQDMSDNQASASDGEDKMETD</sequence>
<dbReference type="AlphaFoldDB" id="A0AAN7W1Q0"/>
<accession>A0AAN7W1Q0</accession>
<organism evidence="2 3">
    <name type="scientific">Elasticomyces elasticus</name>
    <dbReference type="NCBI Taxonomy" id="574655"/>
    <lineage>
        <taxon>Eukaryota</taxon>
        <taxon>Fungi</taxon>
        <taxon>Dikarya</taxon>
        <taxon>Ascomycota</taxon>
        <taxon>Pezizomycotina</taxon>
        <taxon>Dothideomycetes</taxon>
        <taxon>Dothideomycetidae</taxon>
        <taxon>Mycosphaerellales</taxon>
        <taxon>Teratosphaeriaceae</taxon>
        <taxon>Elasticomyces</taxon>
    </lineage>
</organism>
<name>A0AAN7W1Q0_9PEZI</name>
<feature type="compositionally biased region" description="Low complexity" evidence="1">
    <location>
        <begin position="50"/>
        <end position="63"/>
    </location>
</feature>
<evidence type="ECO:0000313" key="3">
    <source>
        <dbReference type="Proteomes" id="UP001310594"/>
    </source>
</evidence>
<feature type="compositionally biased region" description="Polar residues" evidence="1">
    <location>
        <begin position="18"/>
        <end position="40"/>
    </location>
</feature>
<reference evidence="2" key="1">
    <citation type="submission" date="2023-08" db="EMBL/GenBank/DDBJ databases">
        <title>Black Yeasts Isolated from many extreme environments.</title>
        <authorList>
            <person name="Coleine C."/>
            <person name="Stajich J.E."/>
            <person name="Selbmann L."/>
        </authorList>
    </citation>
    <scope>NUCLEOTIDE SEQUENCE</scope>
    <source>
        <strain evidence="2">CCFEE 5810</strain>
    </source>
</reference>
<feature type="region of interest" description="Disordered" evidence="1">
    <location>
        <begin position="1"/>
        <end position="136"/>
    </location>
</feature>
<protein>
    <submittedName>
        <fullName evidence="2">Uncharacterized protein</fullName>
    </submittedName>
</protein>
<proteinExistence type="predicted"/>